<proteinExistence type="predicted"/>
<name>A0A175R8R5_9HYPH</name>
<evidence type="ECO:0000313" key="2">
    <source>
        <dbReference type="EMBL" id="KTQ96000.1"/>
    </source>
</evidence>
<dbReference type="EMBL" id="LDPZ01000018">
    <property type="protein sequence ID" value="KTQ96000.1"/>
    <property type="molecule type" value="Genomic_DNA"/>
</dbReference>
<dbReference type="PATRIC" id="fig|401562.3.peg.1184"/>
<organism evidence="2 3">
    <name type="scientific">Aureimonas ureilytica</name>
    <dbReference type="NCBI Taxonomy" id="401562"/>
    <lineage>
        <taxon>Bacteria</taxon>
        <taxon>Pseudomonadati</taxon>
        <taxon>Pseudomonadota</taxon>
        <taxon>Alphaproteobacteria</taxon>
        <taxon>Hyphomicrobiales</taxon>
        <taxon>Aurantimonadaceae</taxon>
        <taxon>Aureimonas</taxon>
    </lineage>
</organism>
<evidence type="ECO:0000313" key="3">
    <source>
        <dbReference type="Proteomes" id="UP000078272"/>
    </source>
</evidence>
<reference evidence="2 3" key="1">
    <citation type="journal article" date="2016" name="Front. Microbiol.">
        <title>Genomic Resource of Rice Seed Associated Bacteria.</title>
        <authorList>
            <person name="Midha S."/>
            <person name="Bansal K."/>
            <person name="Sharma S."/>
            <person name="Kumar N."/>
            <person name="Patil P.P."/>
            <person name="Chaudhry V."/>
            <person name="Patil P.B."/>
        </authorList>
    </citation>
    <scope>NUCLEOTIDE SEQUENCE [LARGE SCALE GENOMIC DNA]</scope>
    <source>
        <strain evidence="2 3">NS226</strain>
    </source>
</reference>
<feature type="region of interest" description="Disordered" evidence="1">
    <location>
        <begin position="1"/>
        <end position="30"/>
    </location>
</feature>
<gene>
    <name evidence="2" type="ORF">NS226_08975</name>
</gene>
<protein>
    <submittedName>
        <fullName evidence="2">Uncharacterized protein</fullName>
    </submittedName>
</protein>
<accession>A0A175R8R5</accession>
<evidence type="ECO:0000256" key="1">
    <source>
        <dbReference type="SAM" id="MobiDB-lite"/>
    </source>
</evidence>
<dbReference type="Proteomes" id="UP000078272">
    <property type="component" value="Unassembled WGS sequence"/>
</dbReference>
<sequence length="62" mass="7115">MISVQSENAERRGRPENGRSASRTQRRKLTFGTRPISVFGDQLTGWQRMTLKLPITLNEDIL</sequence>
<feature type="compositionally biased region" description="Basic and acidic residues" evidence="1">
    <location>
        <begin position="8"/>
        <end position="17"/>
    </location>
</feature>
<comment type="caution">
    <text evidence="2">The sequence shown here is derived from an EMBL/GenBank/DDBJ whole genome shotgun (WGS) entry which is preliminary data.</text>
</comment>
<dbReference type="AlphaFoldDB" id="A0A175R8R5"/>